<reference evidence="1 2" key="1">
    <citation type="submission" date="2017-09" db="EMBL/GenBank/DDBJ databases">
        <title>WGS assembly of Aquilegia coerulea Goldsmith.</title>
        <authorList>
            <person name="Hodges S."/>
            <person name="Kramer E."/>
            <person name="Nordborg M."/>
            <person name="Tomkins J."/>
            <person name="Borevitz J."/>
            <person name="Derieg N."/>
            <person name="Yan J."/>
            <person name="Mihaltcheva S."/>
            <person name="Hayes R.D."/>
            <person name="Rokhsar D."/>
        </authorList>
    </citation>
    <scope>NUCLEOTIDE SEQUENCE [LARGE SCALE GENOMIC DNA]</scope>
    <source>
        <strain evidence="2">cv. Goldsmith</strain>
    </source>
</reference>
<gene>
    <name evidence="1" type="ORF">AQUCO_00100093v1</name>
</gene>
<keyword evidence="2" id="KW-1185">Reference proteome</keyword>
<dbReference type="PANTHER" id="PTHR36810">
    <property type="entry name" value="BNACNNG47150D PROTEIN"/>
    <property type="match status" value="1"/>
</dbReference>
<proteinExistence type="predicted"/>
<evidence type="ECO:0008006" key="3">
    <source>
        <dbReference type="Google" id="ProtNLM"/>
    </source>
</evidence>
<evidence type="ECO:0000313" key="2">
    <source>
        <dbReference type="Proteomes" id="UP000230069"/>
    </source>
</evidence>
<dbReference type="EMBL" id="KZ305018">
    <property type="protein sequence ID" value="PIA64373.1"/>
    <property type="molecule type" value="Genomic_DNA"/>
</dbReference>
<dbReference type="Proteomes" id="UP000230069">
    <property type="component" value="Unassembled WGS sequence"/>
</dbReference>
<dbReference type="AlphaFoldDB" id="A0A2G5F8P2"/>
<name>A0A2G5F8P2_AQUCA</name>
<accession>A0A2G5F8P2</accession>
<dbReference type="OrthoDB" id="1939272at2759"/>
<sequence length="140" mass="16467">MSVKVSMGKREHRVWDKEEFTFPLKSLRDNLIVTLYDIEGNELSQTGINTKLVVEKGFWNDLFPLEGGGYLRMKLQFILSEEERKRIQEMRKIALKKKQEQLLIISKRRPETAAVARDGHNIMAAMRLQIHKKALFKRKL</sequence>
<dbReference type="PANTHER" id="PTHR36810:SF1">
    <property type="entry name" value="OS05G0232200 PROTEIN"/>
    <property type="match status" value="1"/>
</dbReference>
<dbReference type="InParanoid" id="A0A2G5F8P2"/>
<evidence type="ECO:0000313" key="1">
    <source>
        <dbReference type="EMBL" id="PIA64373.1"/>
    </source>
</evidence>
<organism evidence="1 2">
    <name type="scientific">Aquilegia coerulea</name>
    <name type="common">Rocky mountain columbine</name>
    <dbReference type="NCBI Taxonomy" id="218851"/>
    <lineage>
        <taxon>Eukaryota</taxon>
        <taxon>Viridiplantae</taxon>
        <taxon>Streptophyta</taxon>
        <taxon>Embryophyta</taxon>
        <taxon>Tracheophyta</taxon>
        <taxon>Spermatophyta</taxon>
        <taxon>Magnoliopsida</taxon>
        <taxon>Ranunculales</taxon>
        <taxon>Ranunculaceae</taxon>
        <taxon>Thalictroideae</taxon>
        <taxon>Aquilegia</taxon>
    </lineage>
</organism>
<protein>
    <recommendedName>
        <fullName evidence="3">C2 domain-containing protein</fullName>
    </recommendedName>
</protein>